<dbReference type="GO" id="GO:0030473">
    <property type="term" value="P:nuclear migration along microtubule"/>
    <property type="evidence" value="ECO:0007669"/>
    <property type="project" value="TreeGrafter"/>
</dbReference>
<comment type="subcellular location">
    <subcellularLocation>
        <location evidence="1">Nucleus inner membrane</location>
        <topology evidence="1">Multi-pass membrane protein</topology>
    </subcellularLocation>
</comment>
<evidence type="ECO:0000259" key="7">
    <source>
        <dbReference type="Pfam" id="PF09779"/>
    </source>
</evidence>
<feature type="domain" description="Ima1 N-terminal" evidence="7">
    <location>
        <begin position="9"/>
        <end position="86"/>
    </location>
</feature>
<evidence type="ECO:0000256" key="5">
    <source>
        <dbReference type="ARBA" id="ARBA00023136"/>
    </source>
</evidence>
<gene>
    <name evidence="8" type="ORF">BDFB_005325</name>
</gene>
<feature type="non-terminal residue" evidence="8">
    <location>
        <position position="1"/>
    </location>
</feature>
<protein>
    <recommendedName>
        <fullName evidence="7">Ima1 N-terminal domain-containing protein</fullName>
    </recommendedName>
</protein>
<keyword evidence="5" id="KW-0472">Membrane</keyword>
<dbReference type="AlphaFoldDB" id="A0A482W340"/>
<evidence type="ECO:0000313" key="8">
    <source>
        <dbReference type="EMBL" id="RZC39213.1"/>
    </source>
</evidence>
<keyword evidence="4" id="KW-1133">Transmembrane helix</keyword>
<evidence type="ECO:0000256" key="3">
    <source>
        <dbReference type="ARBA" id="ARBA00022692"/>
    </source>
</evidence>
<evidence type="ECO:0000313" key="9">
    <source>
        <dbReference type="Proteomes" id="UP000292052"/>
    </source>
</evidence>
<dbReference type="Proteomes" id="UP000292052">
    <property type="component" value="Unassembled WGS sequence"/>
</dbReference>
<sequence>IRRKFPISVNCWFCNTWTKVHYDDRDSFDCPNCLQYNGFTKDGDYNKIIPEQHDELMNKSTRIKNNKTAASNGLCTLCNNNQRLKIFQEQLEKAYKLCRKCDQVLKKTVDKQNAWIFGNKIKNLYSNGVSSLERISSHALCCVYLLWTSFNKEDREKPQKNTGKMRKLVKNLEYTCTDYSDVSDFEDVSTSSKKTNSSQDSIHSSHLQNHVPVQSTAGNVLNVTYKDLNKSLNNLHLGFKSPNQSFFVTSVPLKRPKPVLSPPKLQTMNSWVAGGFWRNSDGVIMPIAQRTNLSRSSSESSGFGSQHNENFQFVPARNNFLGEFDKLSMNSEFCNNVKSPNANYLFSPICKPVNAFYPNLQQNNLLLDRSFGRSPAFSFSEPYQRKNLYQNWSDKINSQATQSFRDLSLHSNYN</sequence>
<reference evidence="8 9" key="1">
    <citation type="submission" date="2017-03" db="EMBL/GenBank/DDBJ databases">
        <title>Genome of the blue death feigning beetle - Asbolus verrucosus.</title>
        <authorList>
            <person name="Rider S.D."/>
        </authorList>
    </citation>
    <scope>NUCLEOTIDE SEQUENCE [LARGE SCALE GENOMIC DNA]</scope>
    <source>
        <strain evidence="8">Butters</strain>
        <tissue evidence="8">Head and leg muscle</tissue>
    </source>
</reference>
<dbReference type="GO" id="GO:0051015">
    <property type="term" value="F:actin filament binding"/>
    <property type="evidence" value="ECO:0007669"/>
    <property type="project" value="TreeGrafter"/>
</dbReference>
<evidence type="ECO:0000256" key="6">
    <source>
        <dbReference type="ARBA" id="ARBA00023242"/>
    </source>
</evidence>
<proteinExistence type="inferred from homology"/>
<keyword evidence="9" id="KW-1185">Reference proteome</keyword>
<comment type="caution">
    <text evidence="8">The sequence shown here is derived from an EMBL/GenBank/DDBJ whole genome shotgun (WGS) entry which is preliminary data.</text>
</comment>
<dbReference type="PANTHER" id="PTHR28646:SF1">
    <property type="entry name" value="TRANSMEMBRANE PROTEIN 201"/>
    <property type="match status" value="1"/>
</dbReference>
<dbReference type="GO" id="GO:0005637">
    <property type="term" value="C:nuclear inner membrane"/>
    <property type="evidence" value="ECO:0007669"/>
    <property type="project" value="UniProtKB-SubCell"/>
</dbReference>
<dbReference type="InterPro" id="IPR018617">
    <property type="entry name" value="Ima1_N"/>
</dbReference>
<dbReference type="InterPro" id="IPR040041">
    <property type="entry name" value="TMEM201"/>
</dbReference>
<dbReference type="EMBL" id="QDEB01036295">
    <property type="protein sequence ID" value="RZC39213.1"/>
    <property type="molecule type" value="Genomic_DNA"/>
</dbReference>
<dbReference type="GO" id="GO:0005521">
    <property type="term" value="F:lamin binding"/>
    <property type="evidence" value="ECO:0007669"/>
    <property type="project" value="TreeGrafter"/>
</dbReference>
<evidence type="ECO:0000256" key="1">
    <source>
        <dbReference type="ARBA" id="ARBA00004473"/>
    </source>
</evidence>
<organism evidence="8 9">
    <name type="scientific">Asbolus verrucosus</name>
    <name type="common">Desert ironclad beetle</name>
    <dbReference type="NCBI Taxonomy" id="1661398"/>
    <lineage>
        <taxon>Eukaryota</taxon>
        <taxon>Metazoa</taxon>
        <taxon>Ecdysozoa</taxon>
        <taxon>Arthropoda</taxon>
        <taxon>Hexapoda</taxon>
        <taxon>Insecta</taxon>
        <taxon>Pterygota</taxon>
        <taxon>Neoptera</taxon>
        <taxon>Endopterygota</taxon>
        <taxon>Coleoptera</taxon>
        <taxon>Polyphaga</taxon>
        <taxon>Cucujiformia</taxon>
        <taxon>Tenebrionidae</taxon>
        <taxon>Pimeliinae</taxon>
        <taxon>Asbolus</taxon>
    </lineage>
</organism>
<dbReference type="OrthoDB" id="5966927at2759"/>
<evidence type="ECO:0000256" key="2">
    <source>
        <dbReference type="ARBA" id="ARBA00007600"/>
    </source>
</evidence>
<comment type="similarity">
    <text evidence="2">Belongs to the TMEM201 family.</text>
</comment>
<evidence type="ECO:0000256" key="4">
    <source>
        <dbReference type="ARBA" id="ARBA00022989"/>
    </source>
</evidence>
<dbReference type="Pfam" id="PF09779">
    <property type="entry name" value="Ima1_N"/>
    <property type="match status" value="1"/>
</dbReference>
<dbReference type="STRING" id="1661398.A0A482W340"/>
<dbReference type="PANTHER" id="PTHR28646">
    <property type="entry name" value="TRANSMEMBRANE PROTEIN 201"/>
    <property type="match status" value="1"/>
</dbReference>
<keyword evidence="3" id="KW-0812">Transmembrane</keyword>
<accession>A0A482W340</accession>
<name>A0A482W340_ASBVE</name>
<keyword evidence="6" id="KW-0539">Nucleus</keyword>
<feature type="non-terminal residue" evidence="8">
    <location>
        <position position="414"/>
    </location>
</feature>